<feature type="domain" description="Response regulatory" evidence="3">
    <location>
        <begin position="6"/>
        <end position="120"/>
    </location>
</feature>
<dbReference type="Pfam" id="PF00072">
    <property type="entry name" value="Response_reg"/>
    <property type="match status" value="1"/>
</dbReference>
<evidence type="ECO:0000256" key="2">
    <source>
        <dbReference type="PROSITE-ProRule" id="PRU00169"/>
    </source>
</evidence>
<dbReference type="AlphaFoldDB" id="A0A1H8FPZ2"/>
<dbReference type="InterPro" id="IPR001789">
    <property type="entry name" value="Sig_transdc_resp-reg_receiver"/>
</dbReference>
<dbReference type="OrthoDB" id="9800029at2"/>
<keyword evidence="1 2" id="KW-0597">Phosphoprotein</keyword>
<dbReference type="SMART" id="SM00448">
    <property type="entry name" value="REC"/>
    <property type="match status" value="1"/>
</dbReference>
<accession>A0A1H8FPZ2</accession>
<keyword evidence="5" id="KW-1185">Reference proteome</keyword>
<organism evidence="4 5">
    <name type="scientific">Stigmatella aurantiaca</name>
    <dbReference type="NCBI Taxonomy" id="41"/>
    <lineage>
        <taxon>Bacteria</taxon>
        <taxon>Pseudomonadati</taxon>
        <taxon>Myxococcota</taxon>
        <taxon>Myxococcia</taxon>
        <taxon>Myxococcales</taxon>
        <taxon>Cystobacterineae</taxon>
        <taxon>Archangiaceae</taxon>
        <taxon>Stigmatella</taxon>
    </lineage>
</organism>
<dbReference type="InterPro" id="IPR050595">
    <property type="entry name" value="Bact_response_regulator"/>
</dbReference>
<evidence type="ECO:0000256" key="1">
    <source>
        <dbReference type="ARBA" id="ARBA00022553"/>
    </source>
</evidence>
<dbReference type="PANTHER" id="PTHR44591:SF3">
    <property type="entry name" value="RESPONSE REGULATORY DOMAIN-CONTAINING PROTEIN"/>
    <property type="match status" value="1"/>
</dbReference>
<dbReference type="EMBL" id="FOAP01000038">
    <property type="protein sequence ID" value="SEN33178.1"/>
    <property type="molecule type" value="Genomic_DNA"/>
</dbReference>
<reference evidence="5" key="1">
    <citation type="submission" date="2016-10" db="EMBL/GenBank/DDBJ databases">
        <authorList>
            <person name="Varghese N."/>
            <person name="Submissions S."/>
        </authorList>
    </citation>
    <scope>NUCLEOTIDE SEQUENCE [LARGE SCALE GENOMIC DNA]</scope>
    <source>
        <strain evidence="5">DSM 17044</strain>
    </source>
</reference>
<gene>
    <name evidence="4" type="ORF">SAMN05444354_13817</name>
</gene>
<dbReference type="GO" id="GO:0000160">
    <property type="term" value="P:phosphorelay signal transduction system"/>
    <property type="evidence" value="ECO:0007669"/>
    <property type="project" value="InterPro"/>
</dbReference>
<dbReference type="InterPro" id="IPR011006">
    <property type="entry name" value="CheY-like_superfamily"/>
</dbReference>
<dbReference type="Gene3D" id="3.40.50.2300">
    <property type="match status" value="1"/>
</dbReference>
<dbReference type="PROSITE" id="PS50110">
    <property type="entry name" value="RESPONSE_REGULATORY"/>
    <property type="match status" value="1"/>
</dbReference>
<sequence length="143" mass="16124">MNERLNVLVVDDEYPVLVTAAAILSEDFRVMTATNADAAMKLLSQHTFDVLCTDFNMPGRNGIQLLREATAAQPHLSGVLVTGHREYLEKRDKYDAQGLYYLLIKPYQPSQLVDLIHRAAESSRLKRMMSSLSSELGAWKRVL</sequence>
<dbReference type="Proteomes" id="UP000182719">
    <property type="component" value="Unassembled WGS sequence"/>
</dbReference>
<feature type="modified residue" description="4-aspartylphosphate" evidence="2">
    <location>
        <position position="54"/>
    </location>
</feature>
<evidence type="ECO:0000313" key="4">
    <source>
        <dbReference type="EMBL" id="SEN33178.1"/>
    </source>
</evidence>
<name>A0A1H8FPZ2_STIAU</name>
<dbReference type="PANTHER" id="PTHR44591">
    <property type="entry name" value="STRESS RESPONSE REGULATOR PROTEIN 1"/>
    <property type="match status" value="1"/>
</dbReference>
<dbReference type="RefSeq" id="WP_075011416.1">
    <property type="nucleotide sequence ID" value="NZ_FOAP01000038.1"/>
</dbReference>
<protein>
    <submittedName>
        <fullName evidence="4">Response regulator receiver domain-containing protein</fullName>
    </submittedName>
</protein>
<dbReference type="SUPFAM" id="SSF52172">
    <property type="entry name" value="CheY-like"/>
    <property type="match status" value="1"/>
</dbReference>
<proteinExistence type="predicted"/>
<evidence type="ECO:0000259" key="3">
    <source>
        <dbReference type="PROSITE" id="PS50110"/>
    </source>
</evidence>
<evidence type="ECO:0000313" key="5">
    <source>
        <dbReference type="Proteomes" id="UP000182719"/>
    </source>
</evidence>